<name>A0A1H3IKE7_9PSED</name>
<evidence type="ECO:0008006" key="4">
    <source>
        <dbReference type="Google" id="ProtNLM"/>
    </source>
</evidence>
<reference evidence="2 3" key="1">
    <citation type="submission" date="2016-10" db="EMBL/GenBank/DDBJ databases">
        <authorList>
            <person name="de Groot N.N."/>
        </authorList>
    </citation>
    <scope>NUCLEOTIDE SEQUENCE [LARGE SCALE GENOMIC DNA]</scope>
    <source>
        <strain evidence="2 3">ICMP 14252</strain>
    </source>
</reference>
<sequence>MIAIVSAIFGFLGPFVPKLFDMFQSKQDHAQEIELMKLRMESASSEHMWKLEEINAQADIAEAVAVHKPEESYADKLISSVGGGSLPGWVKAYVALIGVHVDFVIRMCRPLITYLMVGFYMFYKIAVFHALQSMGMTGFEALKGSWTEFDEAMLAAVISFWFGGRILQRHTKAK</sequence>
<dbReference type="AlphaFoldDB" id="A0A1H3IKE7"/>
<organism evidence="2 3">
    <name type="scientific">Pseudomonas salomonii</name>
    <dbReference type="NCBI Taxonomy" id="191391"/>
    <lineage>
        <taxon>Bacteria</taxon>
        <taxon>Pseudomonadati</taxon>
        <taxon>Pseudomonadota</taxon>
        <taxon>Gammaproteobacteria</taxon>
        <taxon>Pseudomonadales</taxon>
        <taxon>Pseudomonadaceae</taxon>
        <taxon>Pseudomonas</taxon>
    </lineage>
</organism>
<dbReference type="EMBL" id="FNOX01000003">
    <property type="protein sequence ID" value="SDY28132.1"/>
    <property type="molecule type" value="Genomic_DNA"/>
</dbReference>
<feature type="transmembrane region" description="Helical" evidence="1">
    <location>
        <begin position="112"/>
        <end position="132"/>
    </location>
</feature>
<gene>
    <name evidence="2" type="ORF">SAMN05216247_103287</name>
</gene>
<keyword evidence="1" id="KW-0812">Transmembrane</keyword>
<feature type="transmembrane region" description="Helical" evidence="1">
    <location>
        <begin position="152"/>
        <end position="168"/>
    </location>
</feature>
<keyword evidence="1" id="KW-0472">Membrane</keyword>
<dbReference type="RefSeq" id="WP_069788640.1">
    <property type="nucleotide sequence ID" value="NZ_FNOX01000003.1"/>
</dbReference>
<accession>A0A1H3IKE7</accession>
<dbReference type="Proteomes" id="UP000182902">
    <property type="component" value="Unassembled WGS sequence"/>
</dbReference>
<evidence type="ECO:0000313" key="2">
    <source>
        <dbReference type="EMBL" id="SDY28132.1"/>
    </source>
</evidence>
<evidence type="ECO:0000256" key="1">
    <source>
        <dbReference type="SAM" id="Phobius"/>
    </source>
</evidence>
<keyword evidence="1" id="KW-1133">Transmembrane helix</keyword>
<proteinExistence type="predicted"/>
<protein>
    <recommendedName>
        <fullName evidence="4">Holin of 3TMs, for gene-transfer release</fullName>
    </recommendedName>
</protein>
<evidence type="ECO:0000313" key="3">
    <source>
        <dbReference type="Proteomes" id="UP000182902"/>
    </source>
</evidence>